<sequence length="399" mass="47079">MKICVFFGANIKTGGGFQYNSKIINILKSINNDNFEFIYFADKKVVDSYKDLEIKVEAIKLNYLDKLSLRIRKFLKIYLKKFDFLDKLFKNKIETIFKKFDIDLIYFLEPTSIALYIENINYIFTVWDIAHRDFMEFPEVRSNFEFEIREKIYINSLKKAIAVLSESYLGKQNIIRRYGIDEKRVYVAQFTPTLQSIGEQKFIDIKNKFNIKNDYIYYPAQFWPHKNHVYILDAMKILKETFNIIIDVVFTGFNYGNLNYILDYSKKIGIREQIHYLGFVDKELIPNLYKQSLALVMPTYFGPTNLPPLEAFSLGVPVFYSDLEGLREQVGNAAILININDPQDLAFKLIKLIKGEISKDKLIEHGKKKLREWTNNDFANIIIDILNNYKIKLKCWKDI</sequence>
<dbReference type="EMBL" id="SGBB01000023">
    <property type="protein sequence ID" value="RZD17755.1"/>
    <property type="molecule type" value="Genomic_DNA"/>
</dbReference>
<dbReference type="InterPro" id="IPR001296">
    <property type="entry name" value="Glyco_trans_1"/>
</dbReference>
<dbReference type="SUPFAM" id="SSF53756">
    <property type="entry name" value="UDP-Glycosyltransferase/glycogen phosphorylase"/>
    <property type="match status" value="1"/>
</dbReference>
<gene>
    <name evidence="2" type="ORF">EVG15_09480</name>
</gene>
<comment type="caution">
    <text evidence="2">The sequence shown here is derived from an EMBL/GenBank/DDBJ whole genome shotgun (WGS) entry which is preliminary data.</text>
</comment>
<keyword evidence="2" id="KW-0808">Transferase</keyword>
<feature type="domain" description="Glycosyl transferase family 1" evidence="1">
    <location>
        <begin position="203"/>
        <end position="368"/>
    </location>
</feature>
<evidence type="ECO:0000313" key="3">
    <source>
        <dbReference type="Proteomes" id="UP000319296"/>
    </source>
</evidence>
<evidence type="ECO:0000313" key="2">
    <source>
        <dbReference type="EMBL" id="RZD17755.1"/>
    </source>
</evidence>
<dbReference type="GO" id="GO:0016757">
    <property type="term" value="F:glycosyltransferase activity"/>
    <property type="evidence" value="ECO:0007669"/>
    <property type="project" value="InterPro"/>
</dbReference>
<dbReference type="AlphaFoldDB" id="A0A519BKG1"/>
<proteinExistence type="predicted"/>
<reference evidence="2 3" key="1">
    <citation type="journal article" date="2019" name="ISME J.">
        <title>Insights into ecological role of a new deltaproteobacterial order Candidatus Acidulodesulfobacterales by metagenomics and metatranscriptomics.</title>
        <authorList>
            <person name="Tan S."/>
            <person name="Liu J."/>
            <person name="Fang Y."/>
            <person name="Hedlund B.P."/>
            <person name="Lian Z.H."/>
            <person name="Huang L.Y."/>
            <person name="Li J.T."/>
            <person name="Huang L.N."/>
            <person name="Li W.J."/>
            <person name="Jiang H.C."/>
            <person name="Dong H.L."/>
            <person name="Shu W.S."/>
        </authorList>
    </citation>
    <scope>NUCLEOTIDE SEQUENCE [LARGE SCALE GENOMIC DNA]</scope>
    <source>
        <strain evidence="2">AP1</strain>
    </source>
</reference>
<evidence type="ECO:0000259" key="1">
    <source>
        <dbReference type="Pfam" id="PF00534"/>
    </source>
</evidence>
<dbReference type="CDD" id="cd03809">
    <property type="entry name" value="GT4_MtfB-like"/>
    <property type="match status" value="1"/>
</dbReference>
<dbReference type="PANTHER" id="PTHR46401:SF8">
    <property type="entry name" value="BLL6006 PROTEIN"/>
    <property type="match status" value="1"/>
</dbReference>
<dbReference type="Proteomes" id="UP000319296">
    <property type="component" value="Unassembled WGS sequence"/>
</dbReference>
<dbReference type="Gene3D" id="3.40.50.2000">
    <property type="entry name" value="Glycogen Phosphorylase B"/>
    <property type="match status" value="2"/>
</dbReference>
<dbReference type="PANTHER" id="PTHR46401">
    <property type="entry name" value="GLYCOSYLTRANSFERASE WBBK-RELATED"/>
    <property type="match status" value="1"/>
</dbReference>
<dbReference type="Pfam" id="PF00534">
    <property type="entry name" value="Glycos_transf_1"/>
    <property type="match status" value="1"/>
</dbReference>
<name>A0A519BKG1_9DELT</name>
<protein>
    <submittedName>
        <fullName evidence="2">Glycosyltransferase family 1 protein</fullName>
    </submittedName>
</protein>
<organism evidence="2 3">
    <name type="scientific">Candidatus Acididesulfobacter diazotrophicus</name>
    <dbReference type="NCBI Taxonomy" id="2597226"/>
    <lineage>
        <taxon>Bacteria</taxon>
        <taxon>Deltaproteobacteria</taxon>
        <taxon>Candidatus Acidulodesulfobacterales</taxon>
        <taxon>Candidatus Acididesulfobacter</taxon>
    </lineage>
</organism>
<accession>A0A519BKG1</accession>